<dbReference type="SUPFAM" id="SSF48179">
    <property type="entry name" value="6-phosphogluconate dehydrogenase C-terminal domain-like"/>
    <property type="match status" value="2"/>
</dbReference>
<comment type="pathway">
    <text evidence="2">Lipid metabolism; fatty acid beta-oxidation.</text>
</comment>
<evidence type="ECO:0000256" key="2">
    <source>
        <dbReference type="ARBA" id="ARBA00005005"/>
    </source>
</evidence>
<dbReference type="GO" id="GO:0004300">
    <property type="term" value="F:enoyl-CoA hydratase activity"/>
    <property type="evidence" value="ECO:0007669"/>
    <property type="project" value="UniProtKB-ARBA"/>
</dbReference>
<dbReference type="SUPFAM" id="SSF51735">
    <property type="entry name" value="NAD(P)-binding Rossmann-fold domains"/>
    <property type="match status" value="1"/>
</dbReference>
<dbReference type="InterPro" id="IPR008927">
    <property type="entry name" value="6-PGluconate_DH-like_C_sf"/>
</dbReference>
<gene>
    <name evidence="17" type="ORF">EDC64_10487</name>
</gene>
<keyword evidence="8" id="KW-0443">Lipid metabolism</keyword>
<dbReference type="FunFam" id="1.10.1040.50:FF:000006">
    <property type="entry name" value="Peroxisomal bifunctional enzyme"/>
    <property type="match status" value="1"/>
</dbReference>
<dbReference type="UniPathway" id="UPA00659"/>
<dbReference type="GO" id="GO:0006635">
    <property type="term" value="P:fatty acid beta-oxidation"/>
    <property type="evidence" value="ECO:0007669"/>
    <property type="project" value="UniProtKB-UniPathway"/>
</dbReference>
<dbReference type="AlphaFoldDB" id="A0A4R3LXY8"/>
<evidence type="ECO:0000313" key="18">
    <source>
        <dbReference type="Proteomes" id="UP000294664"/>
    </source>
</evidence>
<protein>
    <submittedName>
        <fullName evidence="17">3-hydroxyacyl-CoA dehydrogenase</fullName>
    </submittedName>
</protein>
<dbReference type="SUPFAM" id="SSF52096">
    <property type="entry name" value="ClpP/crotonase"/>
    <property type="match status" value="1"/>
</dbReference>
<evidence type="ECO:0000256" key="13">
    <source>
        <dbReference type="ARBA" id="ARBA00049556"/>
    </source>
</evidence>
<comment type="similarity">
    <text evidence="3">In the N-terminal section; belongs to the enoyl-CoA hydratase/isomerase family.</text>
</comment>
<dbReference type="EMBL" id="SMAI01000004">
    <property type="protein sequence ID" value="TCT05530.1"/>
    <property type="molecule type" value="Genomic_DNA"/>
</dbReference>
<dbReference type="PANTHER" id="PTHR23309:SF51">
    <property type="entry name" value="3-HYDROXYACYL-COA DEHYDROGENASE-RELATED"/>
    <property type="match status" value="1"/>
</dbReference>
<keyword evidence="12" id="KW-0511">Multifunctional enzyme</keyword>
<evidence type="ECO:0000256" key="3">
    <source>
        <dbReference type="ARBA" id="ARBA00008750"/>
    </source>
</evidence>
<keyword evidence="9" id="KW-0576">Peroxisome</keyword>
<keyword evidence="4" id="KW-0276">Fatty acid metabolism</keyword>
<keyword evidence="10" id="KW-0413">Isomerase</keyword>
<keyword evidence="5" id="KW-0442">Lipid degradation</keyword>
<dbReference type="GO" id="GO:0016853">
    <property type="term" value="F:isomerase activity"/>
    <property type="evidence" value="ECO:0007669"/>
    <property type="project" value="UniProtKB-KW"/>
</dbReference>
<accession>A0A4R3LXY8</accession>
<evidence type="ECO:0000256" key="1">
    <source>
        <dbReference type="ARBA" id="ARBA00004275"/>
    </source>
</evidence>
<evidence type="ECO:0000256" key="6">
    <source>
        <dbReference type="ARBA" id="ARBA00023002"/>
    </source>
</evidence>
<dbReference type="RefSeq" id="WP_132030879.1">
    <property type="nucleotide sequence ID" value="NZ_SMAI01000004.1"/>
</dbReference>
<evidence type="ECO:0000256" key="4">
    <source>
        <dbReference type="ARBA" id="ARBA00022832"/>
    </source>
</evidence>
<dbReference type="Gene3D" id="1.10.1040.50">
    <property type="match status" value="1"/>
</dbReference>
<comment type="subcellular location">
    <subcellularLocation>
        <location evidence="1">Peroxisome</location>
    </subcellularLocation>
</comment>
<keyword evidence="18" id="KW-1185">Reference proteome</keyword>
<dbReference type="Gene3D" id="3.90.226.10">
    <property type="entry name" value="2-enoyl-CoA Hydratase, Chain A, domain 1"/>
    <property type="match status" value="1"/>
</dbReference>
<dbReference type="InterPro" id="IPR001753">
    <property type="entry name" value="Enoyl-CoA_hydra/iso"/>
</dbReference>
<evidence type="ECO:0000256" key="7">
    <source>
        <dbReference type="ARBA" id="ARBA00023027"/>
    </source>
</evidence>
<sequence length="691" mass="70839">MSAAPVTITRHGGVAVVEIAAPPVNALSRAVRTGLLAAIEALGADPDVAAIVLSGGPGRFIAGADIREMSLPPDAPVLPDVVAAIDALDKPVIAAIDGAALGGGLEIALACDARIGSAKALLGLTETRLGIIPGAGGTQRLPRLVGVAAAIGLICAGRVLKAREALDLGVLDAIVAGDPIAAALERAAGQVKRRVSALSVPDSEDGAEDAAAESALKGAKGVPAIAEAIRVIRAARADSFAEGLARERAAFLALRESPEAAALRHLFFAEREAAKVPGLEGAAARPLATIGVIGAGTMGAGIAVALLDAGLHVILVERDAAAAEAGGARVRGLYDRPVKSGRLGSEEAEARLARLAPTDDWDRLATADLVIEAAFEDMAVKVDIFRRLDAVARPGAVLASNTSYLDLDAIAATTGRPQDVVGLHFFAPANLMRLLEVVRGAATAPDVLATALALAKRIGKQPVVAGNCDGFIGNRIYAVYRRHAEYLVEDGATPEAVDAALEAYGFAMGIFAVSDMSGLDIAFAMRQRRAATRDPAERYVAIPDRLCAAGRLGRKTGAGWYAYDAAGKKSVDPTTGDIIAAARAEKAIAPRAVSAPEIQRRLVCVMANEGAKELEEGIALRASDIDLAFVNGYGFPRLKGGPMFAADQMGLAAVLDEIEAAHAAGGAGSEPAPLLRDLARTGGSFSSWRRA</sequence>
<dbReference type="PANTHER" id="PTHR23309">
    <property type="entry name" value="3-HYDROXYACYL-COA DEHYROGENASE"/>
    <property type="match status" value="1"/>
</dbReference>
<name>A0A4R3LXY8_9HYPH</name>
<comment type="catalytic activity">
    <reaction evidence="13">
        <text>a (3S)-3-hydroxyacyl-CoA + NAD(+) = a 3-oxoacyl-CoA + NADH + H(+)</text>
        <dbReference type="Rhea" id="RHEA:22432"/>
        <dbReference type="ChEBI" id="CHEBI:15378"/>
        <dbReference type="ChEBI" id="CHEBI:57318"/>
        <dbReference type="ChEBI" id="CHEBI:57540"/>
        <dbReference type="ChEBI" id="CHEBI:57945"/>
        <dbReference type="ChEBI" id="CHEBI:90726"/>
        <dbReference type="EC" id="1.1.1.35"/>
    </reaction>
</comment>
<dbReference type="CDD" id="cd06558">
    <property type="entry name" value="crotonase-like"/>
    <property type="match status" value="1"/>
</dbReference>
<dbReference type="PROSITE" id="PS00166">
    <property type="entry name" value="ENOYL_COA_HYDRATASE"/>
    <property type="match status" value="1"/>
</dbReference>
<organism evidence="17 18">
    <name type="scientific">Aquabacter spiritensis</name>
    <dbReference type="NCBI Taxonomy" id="933073"/>
    <lineage>
        <taxon>Bacteria</taxon>
        <taxon>Pseudomonadati</taxon>
        <taxon>Pseudomonadota</taxon>
        <taxon>Alphaproteobacteria</taxon>
        <taxon>Hyphomicrobiales</taxon>
        <taxon>Xanthobacteraceae</taxon>
        <taxon>Aquabacter</taxon>
    </lineage>
</organism>
<keyword evidence="11" id="KW-0456">Lyase</keyword>
<feature type="domain" description="3-hydroxyacyl-CoA dehydrogenase NAD binding" evidence="16">
    <location>
        <begin position="289"/>
        <end position="467"/>
    </location>
</feature>
<dbReference type="Pfam" id="PF02737">
    <property type="entry name" value="3HCDH_N"/>
    <property type="match status" value="1"/>
</dbReference>
<evidence type="ECO:0000256" key="10">
    <source>
        <dbReference type="ARBA" id="ARBA00023235"/>
    </source>
</evidence>
<dbReference type="InterPro" id="IPR006108">
    <property type="entry name" value="3HC_DH_C"/>
</dbReference>
<reference evidence="17 18" key="1">
    <citation type="submission" date="2019-03" db="EMBL/GenBank/DDBJ databases">
        <title>Genomic Encyclopedia of Type Strains, Phase IV (KMG-IV): sequencing the most valuable type-strain genomes for metagenomic binning, comparative biology and taxonomic classification.</title>
        <authorList>
            <person name="Goeker M."/>
        </authorList>
    </citation>
    <scope>NUCLEOTIDE SEQUENCE [LARGE SCALE GENOMIC DNA]</scope>
    <source>
        <strain evidence="17 18">DSM 9035</strain>
    </source>
</reference>
<comment type="caution">
    <text evidence="17">The sequence shown here is derived from an EMBL/GenBank/DDBJ whole genome shotgun (WGS) entry which is preliminary data.</text>
</comment>
<evidence type="ECO:0000259" key="15">
    <source>
        <dbReference type="Pfam" id="PF00725"/>
    </source>
</evidence>
<dbReference type="OrthoDB" id="9771883at2"/>
<evidence type="ECO:0000256" key="8">
    <source>
        <dbReference type="ARBA" id="ARBA00023098"/>
    </source>
</evidence>
<dbReference type="Proteomes" id="UP000294664">
    <property type="component" value="Unassembled WGS sequence"/>
</dbReference>
<evidence type="ECO:0000256" key="5">
    <source>
        <dbReference type="ARBA" id="ARBA00022963"/>
    </source>
</evidence>
<evidence type="ECO:0000313" key="17">
    <source>
        <dbReference type="EMBL" id="TCT05530.1"/>
    </source>
</evidence>
<dbReference type="Gene3D" id="3.40.50.720">
    <property type="entry name" value="NAD(P)-binding Rossmann-like Domain"/>
    <property type="match status" value="1"/>
</dbReference>
<dbReference type="InterPro" id="IPR036291">
    <property type="entry name" value="NAD(P)-bd_dom_sf"/>
</dbReference>
<dbReference type="GO" id="GO:0003857">
    <property type="term" value="F:(3S)-3-hydroxyacyl-CoA dehydrogenase (NAD+) activity"/>
    <property type="evidence" value="ECO:0007669"/>
    <property type="project" value="UniProtKB-EC"/>
</dbReference>
<evidence type="ECO:0000256" key="9">
    <source>
        <dbReference type="ARBA" id="ARBA00023140"/>
    </source>
</evidence>
<evidence type="ECO:0000256" key="12">
    <source>
        <dbReference type="ARBA" id="ARBA00023268"/>
    </source>
</evidence>
<dbReference type="InterPro" id="IPR018376">
    <property type="entry name" value="Enoyl-CoA_hyd/isom_CS"/>
</dbReference>
<dbReference type="FunFam" id="3.40.50.720:FF:000009">
    <property type="entry name" value="Fatty oxidation complex, alpha subunit"/>
    <property type="match status" value="1"/>
</dbReference>
<dbReference type="InterPro" id="IPR006176">
    <property type="entry name" value="3-OHacyl-CoA_DH_NAD-bd"/>
</dbReference>
<evidence type="ECO:0000256" key="14">
    <source>
        <dbReference type="RuleBase" id="RU003707"/>
    </source>
</evidence>
<evidence type="ECO:0000256" key="11">
    <source>
        <dbReference type="ARBA" id="ARBA00023239"/>
    </source>
</evidence>
<feature type="domain" description="3-hydroxyacyl-CoA dehydrogenase C-terminal" evidence="15">
    <location>
        <begin position="600"/>
        <end position="682"/>
    </location>
</feature>
<proteinExistence type="inferred from homology"/>
<comment type="similarity">
    <text evidence="14">Belongs to the enoyl-CoA hydratase/isomerase family.</text>
</comment>
<dbReference type="InterPro" id="IPR029045">
    <property type="entry name" value="ClpP/crotonase-like_dom_sf"/>
</dbReference>
<evidence type="ECO:0000259" key="16">
    <source>
        <dbReference type="Pfam" id="PF02737"/>
    </source>
</evidence>
<dbReference type="Pfam" id="PF00725">
    <property type="entry name" value="3HCDH"/>
    <property type="match status" value="2"/>
</dbReference>
<dbReference type="GO" id="GO:0070403">
    <property type="term" value="F:NAD+ binding"/>
    <property type="evidence" value="ECO:0007669"/>
    <property type="project" value="InterPro"/>
</dbReference>
<keyword evidence="7" id="KW-0520">NAD</keyword>
<dbReference type="Pfam" id="PF00378">
    <property type="entry name" value="ECH_1"/>
    <property type="match status" value="1"/>
</dbReference>
<feature type="domain" description="3-hydroxyacyl-CoA dehydrogenase C-terminal" evidence="15">
    <location>
        <begin position="470"/>
        <end position="563"/>
    </location>
</feature>
<keyword evidence="6" id="KW-0560">Oxidoreductase</keyword>